<protein>
    <submittedName>
        <fullName evidence="1">Uncharacterized protein</fullName>
    </submittedName>
</protein>
<evidence type="ECO:0000313" key="2">
    <source>
        <dbReference type="Proteomes" id="UP000268014"/>
    </source>
</evidence>
<dbReference type="EMBL" id="UZAF01021862">
    <property type="protein sequence ID" value="VDO81521.1"/>
    <property type="molecule type" value="Genomic_DNA"/>
</dbReference>
<keyword evidence="2" id="KW-1185">Reference proteome</keyword>
<sequence length="38" mass="4272">MIRETIVGDILISTTTIDTCCSIFCVLLINEQIDVAWQ</sequence>
<proteinExistence type="predicted"/>
<reference evidence="1 2" key="1">
    <citation type="submission" date="2018-11" db="EMBL/GenBank/DDBJ databases">
        <authorList>
            <consortium name="Pathogen Informatics"/>
        </authorList>
    </citation>
    <scope>NUCLEOTIDE SEQUENCE [LARGE SCALE GENOMIC DNA]</scope>
    <source>
        <strain evidence="1 2">MHpl1</strain>
    </source>
</reference>
<gene>
    <name evidence="1" type="ORF">HPLM_LOCUS20111</name>
</gene>
<organism evidence="1 2">
    <name type="scientific">Haemonchus placei</name>
    <name type="common">Barber's pole worm</name>
    <dbReference type="NCBI Taxonomy" id="6290"/>
    <lineage>
        <taxon>Eukaryota</taxon>
        <taxon>Metazoa</taxon>
        <taxon>Ecdysozoa</taxon>
        <taxon>Nematoda</taxon>
        <taxon>Chromadorea</taxon>
        <taxon>Rhabditida</taxon>
        <taxon>Rhabditina</taxon>
        <taxon>Rhabditomorpha</taxon>
        <taxon>Strongyloidea</taxon>
        <taxon>Trichostrongylidae</taxon>
        <taxon>Haemonchus</taxon>
    </lineage>
</organism>
<accession>A0A3P7Y3A6</accession>
<dbReference type="Proteomes" id="UP000268014">
    <property type="component" value="Unassembled WGS sequence"/>
</dbReference>
<dbReference type="AlphaFoldDB" id="A0A3P7Y3A6"/>
<evidence type="ECO:0000313" key="1">
    <source>
        <dbReference type="EMBL" id="VDO81521.1"/>
    </source>
</evidence>
<name>A0A3P7Y3A6_HAEPC</name>